<sequence>MSKIYFLIALGIIILPGCKKDKPEPDRCKNCRIAYKPNVYLYPLKETDLQVELSFPLGGSVIASIPAYHTGWKVRVAPSGKIDGQYDYLFYESQQPDNWQKNAGHVVSRDSLQQFFETDMAACQFKPKEISDFINYWIPRLKEAPYYAVYPQEKSIIDKLIRLHFSEQPDAVLRLFYLVKALDRPIKLSPYNKRETVLRHGFHVAEWGVILEP</sequence>
<dbReference type="Proteomes" id="UP000198757">
    <property type="component" value="Unassembled WGS sequence"/>
</dbReference>
<organism evidence="1 2">
    <name type="scientific">Niabella drilacis (strain DSM 25811 / CCM 8410 / CCUG 62505 / LMG 26954 / E90)</name>
    <dbReference type="NCBI Taxonomy" id="1285928"/>
    <lineage>
        <taxon>Bacteria</taxon>
        <taxon>Pseudomonadati</taxon>
        <taxon>Bacteroidota</taxon>
        <taxon>Chitinophagia</taxon>
        <taxon>Chitinophagales</taxon>
        <taxon>Chitinophagaceae</taxon>
        <taxon>Niabella</taxon>
    </lineage>
</organism>
<dbReference type="RefSeq" id="WP_090388057.1">
    <property type="nucleotide sequence ID" value="NZ_FMZO01000001.1"/>
</dbReference>
<evidence type="ECO:0000313" key="2">
    <source>
        <dbReference type="Proteomes" id="UP000198757"/>
    </source>
</evidence>
<protein>
    <submittedName>
        <fullName evidence="1">Uncharacterized protein</fullName>
    </submittedName>
</protein>
<gene>
    <name evidence="1" type="ORF">SAMN04487894_10171</name>
</gene>
<keyword evidence="2" id="KW-1185">Reference proteome</keyword>
<proteinExistence type="predicted"/>
<accession>A0A1G6I2H3</accession>
<dbReference type="AlphaFoldDB" id="A0A1G6I2H3"/>
<evidence type="ECO:0000313" key="1">
    <source>
        <dbReference type="EMBL" id="SDC00737.1"/>
    </source>
</evidence>
<dbReference type="EMBL" id="FMZO01000001">
    <property type="protein sequence ID" value="SDC00737.1"/>
    <property type="molecule type" value="Genomic_DNA"/>
</dbReference>
<dbReference type="STRING" id="1285928.SAMN04487894_10171"/>
<reference evidence="2" key="1">
    <citation type="submission" date="2016-10" db="EMBL/GenBank/DDBJ databases">
        <authorList>
            <person name="Varghese N."/>
            <person name="Submissions S."/>
        </authorList>
    </citation>
    <scope>NUCLEOTIDE SEQUENCE [LARGE SCALE GENOMIC DNA]</scope>
    <source>
        <strain evidence="2">DSM 25811 / CCM 8410 / LMG 26954 / E90</strain>
    </source>
</reference>
<dbReference type="OrthoDB" id="9799897at2"/>
<name>A0A1G6I2H3_NIADE</name>